<dbReference type="Proteomes" id="UP000309016">
    <property type="component" value="Chromosome"/>
</dbReference>
<dbReference type="AlphaFoldDB" id="A0A5B7X0B7"/>
<gene>
    <name evidence="1" type="ORF">FHG64_04295</name>
</gene>
<organism evidence="1 2">
    <name type="scientific">Antarcticibacterium flavum</name>
    <dbReference type="NCBI Taxonomy" id="2058175"/>
    <lineage>
        <taxon>Bacteria</taxon>
        <taxon>Pseudomonadati</taxon>
        <taxon>Bacteroidota</taxon>
        <taxon>Flavobacteriia</taxon>
        <taxon>Flavobacteriales</taxon>
        <taxon>Flavobacteriaceae</taxon>
        <taxon>Antarcticibacterium</taxon>
    </lineage>
</organism>
<dbReference type="RefSeq" id="WP_139065261.1">
    <property type="nucleotide sequence ID" value="NZ_CP040812.1"/>
</dbReference>
<dbReference type="EMBL" id="CP040812">
    <property type="protein sequence ID" value="QCY68675.1"/>
    <property type="molecule type" value="Genomic_DNA"/>
</dbReference>
<reference evidence="1 2" key="1">
    <citation type="submission" date="2019-06" db="EMBL/GenBank/DDBJ databases">
        <title>Complete genome sequence of Antarcticibacterium flavum KCTC 52984T from an Antarctic marine sediment.</title>
        <authorList>
            <person name="Lee Y.M."/>
            <person name="Shin S.C."/>
        </authorList>
    </citation>
    <scope>NUCLEOTIDE SEQUENCE [LARGE SCALE GENOMIC DNA]</scope>
    <source>
        <strain evidence="1 2">KCTC 52984</strain>
    </source>
</reference>
<accession>A0A5B7X0B7</accession>
<evidence type="ECO:0000313" key="2">
    <source>
        <dbReference type="Proteomes" id="UP000309016"/>
    </source>
</evidence>
<keyword evidence="2" id="KW-1185">Reference proteome</keyword>
<evidence type="ECO:0000313" key="1">
    <source>
        <dbReference type="EMBL" id="QCY68675.1"/>
    </source>
</evidence>
<name>A0A5B7X0B7_9FLAO</name>
<dbReference type="KEGG" id="afla:FHG64_04295"/>
<proteinExistence type="predicted"/>
<dbReference type="OrthoDB" id="428577at2"/>
<protein>
    <submittedName>
        <fullName evidence="1">Uncharacterized protein</fullName>
    </submittedName>
</protein>
<sequence>MTAPMMRFGAIVQISEILELTSDSPEREWLLYEATDDQLVELNNYLNSINSISDKNFGKEAIDAWMAAGEVDFEEQIIYTTNMKECVKDIIKKMLNDQEYIDLGEMPAFVKEELNLTGYILKIFNQSDKYNLIFDVKNLPPNDDGQRVNANTDPKRDPNDQIIINFTITLDSDYISNSTDLSVARTIIHESLHAYTSYIYQEEMFSNLSNSLRTLLSANNNDPNTAQHILMTQQFVSAISNSLESWDNSSLVNHEYYNYLSWSGAMLGTTAFDDLDQNTQQAIEDANIAEGSALSPATGQAQGTNNCN</sequence>